<protein>
    <recommendedName>
        <fullName evidence="12">Membrane protein insertase YidC</fullName>
    </recommendedName>
    <alternativeName>
        <fullName evidence="12">Foldase YidC</fullName>
    </alternativeName>
    <alternativeName>
        <fullName evidence="12">Membrane integrase YidC</fullName>
    </alternativeName>
    <alternativeName>
        <fullName evidence="12">Membrane protein YidC</fullName>
    </alternativeName>
</protein>
<evidence type="ECO:0000256" key="13">
    <source>
        <dbReference type="SAM" id="MobiDB-lite"/>
    </source>
</evidence>
<dbReference type="Proteomes" id="UP000051645">
    <property type="component" value="Unassembled WGS sequence"/>
</dbReference>
<evidence type="ECO:0000256" key="6">
    <source>
        <dbReference type="ARBA" id="ARBA00022927"/>
    </source>
</evidence>
<evidence type="ECO:0000313" key="19">
    <source>
        <dbReference type="Proteomes" id="UP000051751"/>
    </source>
</evidence>
<dbReference type="GO" id="GO:0032977">
    <property type="term" value="F:membrane insertase activity"/>
    <property type="evidence" value="ECO:0007669"/>
    <property type="project" value="InterPro"/>
</dbReference>
<keyword evidence="6 12" id="KW-0653">Protein transport</keyword>
<dbReference type="CDD" id="cd20070">
    <property type="entry name" value="5TM_YidC_Alb3"/>
    <property type="match status" value="1"/>
</dbReference>
<keyword evidence="9" id="KW-0564">Palmitate</keyword>
<evidence type="ECO:0000313" key="17">
    <source>
        <dbReference type="EMBL" id="KRN32978.1"/>
    </source>
</evidence>
<keyword evidence="8 12" id="KW-0472">Membrane</keyword>
<dbReference type="GO" id="GO:0005886">
    <property type="term" value="C:plasma membrane"/>
    <property type="evidence" value="ECO:0007669"/>
    <property type="project" value="UniProtKB-SubCell"/>
</dbReference>
<dbReference type="InterPro" id="IPR028055">
    <property type="entry name" value="YidC/Oxa/ALB_C"/>
</dbReference>
<accession>A0A0R2FUW3</accession>
<dbReference type="Pfam" id="PF02096">
    <property type="entry name" value="60KD_IMP"/>
    <property type="match status" value="1"/>
</dbReference>
<sequence length="279" mass="31800">MNKRKLNRKRLLLLAGLAMFVLVAAGCSTTPVTSHSTGFWDRTVIYNFSQFILWLSKMFGGNYGWGIIVFTIIIRIIILPLTWWQTKSMEGQQAVAPQLQALQKKYPGKDAESRQKLQDETQKLYAEAGVNPVAGCLPVVVQFPVLIALYQAIYRTSALKQGTFLWMQLGKPDPFYVMAILAAIFTFGTTYLSTMSQPKNSMTNVMMWGMPLIIFFTAMNIASAVSIYWVVTNAFSVFQTLLIQRPFSKRREQQEKVQEEKDHEKALAKARKRALKRHK</sequence>
<dbReference type="HAMAP" id="MF_01811">
    <property type="entry name" value="YidC_type2"/>
    <property type="match status" value="1"/>
</dbReference>
<feature type="signal peptide" evidence="14">
    <location>
        <begin position="1"/>
        <end position="24"/>
    </location>
</feature>
<dbReference type="EMBL" id="JQAZ01000002">
    <property type="protein sequence ID" value="KRN32978.1"/>
    <property type="molecule type" value="Genomic_DNA"/>
</dbReference>
<dbReference type="GO" id="GO:0015031">
    <property type="term" value="P:protein transport"/>
    <property type="evidence" value="ECO:0007669"/>
    <property type="project" value="UniProtKB-KW"/>
</dbReference>
<dbReference type="PRINTS" id="PR00701">
    <property type="entry name" value="60KDINNERMP"/>
</dbReference>
<evidence type="ECO:0000256" key="9">
    <source>
        <dbReference type="ARBA" id="ARBA00023139"/>
    </source>
</evidence>
<keyword evidence="3 12" id="KW-1003">Cell membrane</keyword>
<feature type="transmembrane region" description="Helical" evidence="12">
    <location>
        <begin position="133"/>
        <end position="154"/>
    </location>
</feature>
<keyword evidence="10 12" id="KW-0143">Chaperone</keyword>
<feature type="transmembrane region" description="Helical" evidence="12">
    <location>
        <begin position="63"/>
        <end position="84"/>
    </location>
</feature>
<dbReference type="GO" id="GO:0051205">
    <property type="term" value="P:protein insertion into membrane"/>
    <property type="evidence" value="ECO:0007669"/>
    <property type="project" value="TreeGrafter"/>
</dbReference>
<gene>
    <name evidence="12" type="primary">yidC</name>
    <name evidence="16" type="ORF">IV38_GL000812</name>
    <name evidence="17" type="ORF">IV40_GL001041</name>
</gene>
<dbReference type="AlphaFoldDB" id="A0A0R2FUW3"/>
<evidence type="ECO:0000256" key="14">
    <source>
        <dbReference type="SAM" id="SignalP"/>
    </source>
</evidence>
<feature type="transmembrane region" description="Helical" evidence="12">
    <location>
        <begin position="174"/>
        <end position="193"/>
    </location>
</feature>
<dbReference type="PANTHER" id="PTHR12428">
    <property type="entry name" value="OXA1"/>
    <property type="match status" value="1"/>
</dbReference>
<keyword evidence="2 12" id="KW-0813">Transport</keyword>
<feature type="transmembrane region" description="Helical" evidence="12">
    <location>
        <begin position="205"/>
        <end position="221"/>
    </location>
</feature>
<evidence type="ECO:0000256" key="2">
    <source>
        <dbReference type="ARBA" id="ARBA00022448"/>
    </source>
</evidence>
<dbReference type="NCBIfam" id="TIGR03592">
    <property type="entry name" value="yidC_oxa1_cterm"/>
    <property type="match status" value="1"/>
</dbReference>
<evidence type="ECO:0000259" key="15">
    <source>
        <dbReference type="Pfam" id="PF02096"/>
    </source>
</evidence>
<organism evidence="16 19">
    <name type="scientific">Lactobacillus selangorensis</name>
    <dbReference type="NCBI Taxonomy" id="81857"/>
    <lineage>
        <taxon>Bacteria</taxon>
        <taxon>Bacillati</taxon>
        <taxon>Bacillota</taxon>
        <taxon>Bacilli</taxon>
        <taxon>Lactobacillales</taxon>
        <taxon>Lactobacillaceae</taxon>
        <taxon>Lactobacillus</taxon>
    </lineage>
</organism>
<feature type="region of interest" description="Disordered" evidence="13">
    <location>
        <begin position="250"/>
        <end position="279"/>
    </location>
</feature>
<evidence type="ECO:0000256" key="10">
    <source>
        <dbReference type="ARBA" id="ARBA00023186"/>
    </source>
</evidence>
<evidence type="ECO:0000256" key="12">
    <source>
        <dbReference type="HAMAP-Rule" id="MF_01811"/>
    </source>
</evidence>
<proteinExistence type="inferred from homology"/>
<feature type="chain" id="PRO_5044546160" description="Membrane protein insertase YidC" evidence="14">
    <location>
        <begin position="25"/>
        <end position="279"/>
    </location>
</feature>
<dbReference type="STRING" id="81857.IV38_GL000812"/>
<feature type="compositionally biased region" description="Basic residues" evidence="13">
    <location>
        <begin position="268"/>
        <end position="279"/>
    </location>
</feature>
<dbReference type="EMBL" id="JQAT01000002">
    <property type="protein sequence ID" value="KRN28612.1"/>
    <property type="molecule type" value="Genomic_DNA"/>
</dbReference>
<dbReference type="InterPro" id="IPR047196">
    <property type="entry name" value="YidC_ALB_C"/>
</dbReference>
<keyword evidence="5 12" id="KW-0732">Signal</keyword>
<evidence type="ECO:0000256" key="7">
    <source>
        <dbReference type="ARBA" id="ARBA00022989"/>
    </source>
</evidence>
<dbReference type="InterPro" id="IPR023060">
    <property type="entry name" value="YidC/YidC1/YidC2_Firmicutes"/>
</dbReference>
<evidence type="ECO:0000256" key="5">
    <source>
        <dbReference type="ARBA" id="ARBA00022729"/>
    </source>
</evidence>
<comment type="subcellular location">
    <subcellularLocation>
        <location evidence="1 12">Cell membrane</location>
        <topology evidence="1 12">Multi-pass membrane protein</topology>
    </subcellularLocation>
</comment>
<keyword evidence="11 12" id="KW-0449">Lipoprotein</keyword>
<name>A0A0R2FUW3_9LACO</name>
<dbReference type="PROSITE" id="PS51257">
    <property type="entry name" value="PROKAR_LIPOPROTEIN"/>
    <property type="match status" value="1"/>
</dbReference>
<dbReference type="PANTHER" id="PTHR12428:SF65">
    <property type="entry name" value="CYTOCHROME C OXIDASE ASSEMBLY PROTEIN COX18, MITOCHONDRIAL"/>
    <property type="match status" value="1"/>
</dbReference>
<keyword evidence="18" id="KW-1185">Reference proteome</keyword>
<keyword evidence="4 12" id="KW-0812">Transmembrane</keyword>
<evidence type="ECO:0000256" key="8">
    <source>
        <dbReference type="ARBA" id="ARBA00023136"/>
    </source>
</evidence>
<dbReference type="InterPro" id="IPR001708">
    <property type="entry name" value="YidC/ALB3/OXA1/COX18"/>
</dbReference>
<evidence type="ECO:0000313" key="18">
    <source>
        <dbReference type="Proteomes" id="UP000051645"/>
    </source>
</evidence>
<dbReference type="PATRIC" id="fig|81857.3.peg.814"/>
<evidence type="ECO:0000256" key="11">
    <source>
        <dbReference type="ARBA" id="ARBA00023288"/>
    </source>
</evidence>
<evidence type="ECO:0000256" key="3">
    <source>
        <dbReference type="ARBA" id="ARBA00022475"/>
    </source>
</evidence>
<comment type="similarity">
    <text evidence="12">Belongs to the OXA1/ALB3/YidC family. Type 2 subfamily.</text>
</comment>
<keyword evidence="7 12" id="KW-1133">Transmembrane helix</keyword>
<reference evidence="18 19" key="1">
    <citation type="journal article" date="2015" name="Genome Announc.">
        <title>Expanding the biotechnology potential of lactobacilli through comparative genomics of 213 strains and associated genera.</title>
        <authorList>
            <person name="Sun Z."/>
            <person name="Harris H.M."/>
            <person name="McCann A."/>
            <person name="Guo C."/>
            <person name="Argimon S."/>
            <person name="Zhang W."/>
            <person name="Yang X."/>
            <person name="Jeffery I.B."/>
            <person name="Cooney J.C."/>
            <person name="Kagawa T.F."/>
            <person name="Liu W."/>
            <person name="Song Y."/>
            <person name="Salvetti E."/>
            <person name="Wrobel A."/>
            <person name="Rasinkangas P."/>
            <person name="Parkhill J."/>
            <person name="Rea M.C."/>
            <person name="O'Sullivan O."/>
            <person name="Ritari J."/>
            <person name="Douillard F.P."/>
            <person name="Paul Ross R."/>
            <person name="Yang R."/>
            <person name="Briner A.E."/>
            <person name="Felis G.E."/>
            <person name="de Vos W.M."/>
            <person name="Barrangou R."/>
            <person name="Klaenhammer T.R."/>
            <person name="Caufield P.W."/>
            <person name="Cui Y."/>
            <person name="Zhang H."/>
            <person name="O'Toole P.W."/>
        </authorList>
    </citation>
    <scope>NUCLEOTIDE SEQUENCE [LARGE SCALE GENOMIC DNA]</scope>
    <source>
        <strain evidence="16 19">ATCC BAA-66</strain>
        <strain evidence="17 18">DSM 13344</strain>
    </source>
</reference>
<dbReference type="Proteomes" id="UP000051751">
    <property type="component" value="Unassembled WGS sequence"/>
</dbReference>
<comment type="caution">
    <text evidence="16">The sequence shown here is derived from an EMBL/GenBank/DDBJ whole genome shotgun (WGS) entry which is preliminary data.</text>
</comment>
<feature type="compositionally biased region" description="Basic and acidic residues" evidence="13">
    <location>
        <begin position="250"/>
        <end position="267"/>
    </location>
</feature>
<feature type="domain" description="Membrane insertase YidC/Oxa/ALB C-terminal" evidence="15">
    <location>
        <begin position="63"/>
        <end position="245"/>
    </location>
</feature>
<evidence type="ECO:0000313" key="16">
    <source>
        <dbReference type="EMBL" id="KRN28612.1"/>
    </source>
</evidence>
<evidence type="ECO:0000256" key="4">
    <source>
        <dbReference type="ARBA" id="ARBA00022692"/>
    </source>
</evidence>
<comment type="function">
    <text evidence="12">Required for the insertion and/or proper folding and/or complex formation of integral membrane proteins into the membrane. Involved in integration of membrane proteins that insert both dependently and independently of the Sec translocase complex, as well as at least some lipoproteins.</text>
</comment>
<evidence type="ECO:0000256" key="1">
    <source>
        <dbReference type="ARBA" id="ARBA00004651"/>
    </source>
</evidence>